<dbReference type="EMBL" id="PDEQ01000002">
    <property type="protein sequence ID" value="PEN14525.1"/>
    <property type="molecule type" value="Genomic_DNA"/>
</dbReference>
<evidence type="ECO:0000313" key="4">
    <source>
        <dbReference type="Proteomes" id="UP000220102"/>
    </source>
</evidence>
<dbReference type="CDD" id="cd03794">
    <property type="entry name" value="GT4_WbuB-like"/>
    <property type="match status" value="1"/>
</dbReference>
<evidence type="ECO:0000313" key="3">
    <source>
        <dbReference type="EMBL" id="PEN14525.1"/>
    </source>
</evidence>
<evidence type="ECO:0000259" key="2">
    <source>
        <dbReference type="Pfam" id="PF13579"/>
    </source>
</evidence>
<dbReference type="OrthoDB" id="9811902at2"/>
<dbReference type="SUPFAM" id="SSF53756">
    <property type="entry name" value="UDP-Glycosyltransferase/glycogen phosphorylase"/>
    <property type="match status" value="1"/>
</dbReference>
<feature type="domain" description="Glycosyltransferase subfamily 4-like N-terminal" evidence="2">
    <location>
        <begin position="57"/>
        <end position="240"/>
    </location>
</feature>
<dbReference type="InterPro" id="IPR028098">
    <property type="entry name" value="Glyco_trans_4-like_N"/>
</dbReference>
<dbReference type="PANTHER" id="PTHR45947">
    <property type="entry name" value="SULFOQUINOVOSYL TRANSFERASE SQD2"/>
    <property type="match status" value="1"/>
</dbReference>
<proteinExistence type="predicted"/>
<feature type="domain" description="Glycosyl transferase family 1" evidence="1">
    <location>
        <begin position="257"/>
        <end position="426"/>
    </location>
</feature>
<dbReference type="PANTHER" id="PTHR45947:SF3">
    <property type="entry name" value="SULFOQUINOVOSYL TRANSFERASE SQD2"/>
    <property type="match status" value="1"/>
</dbReference>
<reference evidence="3 4" key="1">
    <citation type="submission" date="2017-10" db="EMBL/GenBank/DDBJ databases">
        <title>Draft genome of Longibacter Salinarum.</title>
        <authorList>
            <person name="Goh K.M."/>
            <person name="Shamsir M.S."/>
            <person name="Lim S.W."/>
        </authorList>
    </citation>
    <scope>NUCLEOTIDE SEQUENCE [LARGE SCALE GENOMIC DNA]</scope>
    <source>
        <strain evidence="3 4">KCTC 52045</strain>
    </source>
</reference>
<accession>A0A2A8D0S7</accession>
<gene>
    <name evidence="3" type="ORF">CRI94_05735</name>
</gene>
<comment type="caution">
    <text evidence="3">The sequence shown here is derived from an EMBL/GenBank/DDBJ whole genome shotgun (WGS) entry which is preliminary data.</text>
</comment>
<name>A0A2A8D0S7_9BACT</name>
<dbReference type="Pfam" id="PF00534">
    <property type="entry name" value="Glycos_transf_1"/>
    <property type="match status" value="1"/>
</dbReference>
<evidence type="ECO:0008006" key="5">
    <source>
        <dbReference type="Google" id="ProtNLM"/>
    </source>
</evidence>
<dbReference type="GO" id="GO:0016758">
    <property type="term" value="F:hexosyltransferase activity"/>
    <property type="evidence" value="ECO:0007669"/>
    <property type="project" value="TreeGrafter"/>
</dbReference>
<keyword evidence="4" id="KW-1185">Reference proteome</keyword>
<dbReference type="AlphaFoldDB" id="A0A2A8D0S7"/>
<dbReference type="Proteomes" id="UP000220102">
    <property type="component" value="Unassembled WGS sequence"/>
</dbReference>
<protein>
    <recommendedName>
        <fullName evidence="5">Glycosyltransferase WbuB</fullName>
    </recommendedName>
</protein>
<dbReference type="InterPro" id="IPR001296">
    <property type="entry name" value="Glyco_trans_1"/>
</dbReference>
<organism evidence="3 4">
    <name type="scientific">Longibacter salinarum</name>
    <dbReference type="NCBI Taxonomy" id="1850348"/>
    <lineage>
        <taxon>Bacteria</taxon>
        <taxon>Pseudomonadati</taxon>
        <taxon>Rhodothermota</taxon>
        <taxon>Rhodothermia</taxon>
        <taxon>Rhodothermales</taxon>
        <taxon>Salisaetaceae</taxon>
        <taxon>Longibacter</taxon>
    </lineage>
</organism>
<sequence>MLRPHAHCGRGWLPHGLGAVNAVNHDSASRLNLFWNPVSDSTMRVLLLSQYFPPETGGTSNRMLSVAQGFQRNGHEVVVVAEKPNHPEGIIRPEYRGGLFEEREYEGIPVIYTWVRARPEKTFISRILFYVSFMITSVLGALKARGSFDVVIASSPPLFVGLSGWAAARLKGARFVFDVRDIWPEVAVAMGELTNPVMIRVAEEIEAFIYSQADGITAVTDSFCEHISRVVGSGTPTQRVMNGTVPDVFDRPEARKPMREALGVEDDTFVVAYAGNVGLAQGLPHIINAADHLADRDDIEIHIVGSGPVKEELVTLAREKERGNVRFFDRVPLEEAAAHMAASDALLVPLGDNPIYRQFIPSKLFDSMAAGRPVLLSVDGEARDLLDEANAGLSYPAENAHALADAICELADDRERAKDMGQAGRQFSRSECTRREQADRLVNFVEQIVAG</sequence>
<dbReference type="InterPro" id="IPR050194">
    <property type="entry name" value="Glycosyltransferase_grp1"/>
</dbReference>
<dbReference type="Pfam" id="PF13579">
    <property type="entry name" value="Glyco_trans_4_4"/>
    <property type="match status" value="1"/>
</dbReference>
<evidence type="ECO:0000259" key="1">
    <source>
        <dbReference type="Pfam" id="PF00534"/>
    </source>
</evidence>
<dbReference type="Gene3D" id="3.40.50.2000">
    <property type="entry name" value="Glycogen Phosphorylase B"/>
    <property type="match status" value="2"/>
</dbReference>